<evidence type="ECO:0000313" key="2">
    <source>
        <dbReference type="Proteomes" id="UP000008909"/>
    </source>
</evidence>
<sequence length="166" mass="18736">MKNVGDCNWYRVSQIAFEKAKEDKFWYYASLEDTVRPLRYSTSYVVLFAMRMSTFGTIVKETGAQDAETVGAAEETLAMQFASRLGSCKSLCASSRKSSVAMEALRIAQLRECKVKREFELQRALLEAQSKTDLAKIELEAEEDSPDEAWEPVASTDRLAQYVKSC</sequence>
<keyword evidence="2" id="KW-1185">Reference proteome</keyword>
<accession>G7YG60</accession>
<dbReference type="AlphaFoldDB" id="G7YG60"/>
<protein>
    <submittedName>
        <fullName evidence="1">Uncharacterized protein</fullName>
    </submittedName>
</protein>
<organism evidence="1 2">
    <name type="scientific">Clonorchis sinensis</name>
    <name type="common">Chinese liver fluke</name>
    <dbReference type="NCBI Taxonomy" id="79923"/>
    <lineage>
        <taxon>Eukaryota</taxon>
        <taxon>Metazoa</taxon>
        <taxon>Spiralia</taxon>
        <taxon>Lophotrochozoa</taxon>
        <taxon>Platyhelminthes</taxon>
        <taxon>Trematoda</taxon>
        <taxon>Digenea</taxon>
        <taxon>Opisthorchiida</taxon>
        <taxon>Opisthorchiata</taxon>
        <taxon>Opisthorchiidae</taxon>
        <taxon>Clonorchis</taxon>
    </lineage>
</organism>
<reference key="2">
    <citation type="submission" date="2011-10" db="EMBL/GenBank/DDBJ databases">
        <title>The genome and transcriptome sequence of Clonorchis sinensis provide insights into the carcinogenic liver fluke.</title>
        <authorList>
            <person name="Wang X."/>
            <person name="Huang Y."/>
            <person name="Chen W."/>
            <person name="Liu H."/>
            <person name="Guo L."/>
            <person name="Chen Y."/>
            <person name="Luo F."/>
            <person name="Zhou W."/>
            <person name="Sun J."/>
            <person name="Mao Q."/>
            <person name="Liang P."/>
            <person name="Zhou C."/>
            <person name="Tian Y."/>
            <person name="Men J."/>
            <person name="Lv X."/>
            <person name="Huang L."/>
            <person name="Zhou J."/>
            <person name="Hu Y."/>
            <person name="Li R."/>
            <person name="Zhang F."/>
            <person name="Lei H."/>
            <person name="Li X."/>
            <person name="Hu X."/>
            <person name="Liang C."/>
            <person name="Xu J."/>
            <person name="Wu Z."/>
            <person name="Yu X."/>
        </authorList>
    </citation>
    <scope>NUCLEOTIDE SEQUENCE</scope>
    <source>
        <strain>Henan</strain>
    </source>
</reference>
<dbReference type="Proteomes" id="UP000008909">
    <property type="component" value="Unassembled WGS sequence"/>
</dbReference>
<gene>
    <name evidence="1" type="ORF">CLF_107089</name>
</gene>
<name>G7YG60_CLOSI</name>
<evidence type="ECO:0000313" key="1">
    <source>
        <dbReference type="EMBL" id="GAA51943.1"/>
    </source>
</evidence>
<reference evidence="1" key="1">
    <citation type="journal article" date="2011" name="Genome Biol.">
        <title>The draft genome of the carcinogenic human liver fluke Clonorchis sinensis.</title>
        <authorList>
            <person name="Wang X."/>
            <person name="Chen W."/>
            <person name="Huang Y."/>
            <person name="Sun J."/>
            <person name="Men J."/>
            <person name="Liu H."/>
            <person name="Luo F."/>
            <person name="Guo L."/>
            <person name="Lv X."/>
            <person name="Deng C."/>
            <person name="Zhou C."/>
            <person name="Fan Y."/>
            <person name="Li X."/>
            <person name="Huang L."/>
            <person name="Hu Y."/>
            <person name="Liang C."/>
            <person name="Hu X."/>
            <person name="Xu J."/>
            <person name="Yu X."/>
        </authorList>
    </citation>
    <scope>NUCLEOTIDE SEQUENCE [LARGE SCALE GENOMIC DNA]</scope>
    <source>
        <strain evidence="1">Henan</strain>
    </source>
</reference>
<dbReference type="EMBL" id="DF143220">
    <property type="protein sequence ID" value="GAA51943.1"/>
    <property type="molecule type" value="Genomic_DNA"/>
</dbReference>
<proteinExistence type="predicted"/>